<proteinExistence type="inferred from homology"/>
<evidence type="ECO:0000256" key="12">
    <source>
        <dbReference type="HAMAP-Rule" id="MF_02120"/>
    </source>
</evidence>
<comment type="subunit">
    <text evidence="12">Homodimer.</text>
</comment>
<evidence type="ECO:0000256" key="1">
    <source>
        <dbReference type="ARBA" id="ARBA00001933"/>
    </source>
</evidence>
<name>A0A106BXM3_SHEFR</name>
<feature type="binding site" evidence="12">
    <location>
        <position position="370"/>
    </location>
    <ligand>
        <name>pyridoxal 5'-phosphate</name>
        <dbReference type="ChEBI" id="CHEBI:597326"/>
    </ligand>
</feature>
<dbReference type="CDD" id="cd06828">
    <property type="entry name" value="PLPDE_III_DapDC"/>
    <property type="match status" value="1"/>
</dbReference>
<dbReference type="GeneID" id="41835813"/>
<dbReference type="InterPro" id="IPR002986">
    <property type="entry name" value="DAP_deCOOHase_LysA"/>
</dbReference>
<dbReference type="FunFam" id="3.20.20.10:FF:000003">
    <property type="entry name" value="Diaminopimelate decarboxylase"/>
    <property type="match status" value="1"/>
</dbReference>
<evidence type="ECO:0000313" key="17">
    <source>
        <dbReference type="EMBL" id="KVX00501.1"/>
    </source>
</evidence>
<keyword evidence="4 12" id="KW-0663">Pyridoxal phosphate</keyword>
<evidence type="ECO:0000256" key="2">
    <source>
        <dbReference type="ARBA" id="ARBA00022605"/>
    </source>
</evidence>
<evidence type="ECO:0000313" key="18">
    <source>
        <dbReference type="Proteomes" id="UP000055702"/>
    </source>
</evidence>
<dbReference type="Gene3D" id="2.40.37.10">
    <property type="entry name" value="Lyase, Ornithine Decarboxylase, Chain A, domain 1"/>
    <property type="match status" value="1"/>
</dbReference>
<dbReference type="SUPFAM" id="SSF51419">
    <property type="entry name" value="PLP-binding barrel"/>
    <property type="match status" value="1"/>
</dbReference>
<dbReference type="InterPro" id="IPR022644">
    <property type="entry name" value="De-COase2_N"/>
</dbReference>
<comment type="catalytic activity">
    <reaction evidence="7 12 14">
        <text>meso-2,6-diaminopimelate + H(+) = L-lysine + CO2</text>
        <dbReference type="Rhea" id="RHEA:15101"/>
        <dbReference type="ChEBI" id="CHEBI:15378"/>
        <dbReference type="ChEBI" id="CHEBI:16526"/>
        <dbReference type="ChEBI" id="CHEBI:32551"/>
        <dbReference type="ChEBI" id="CHEBI:57791"/>
        <dbReference type="EC" id="4.1.1.20"/>
    </reaction>
</comment>
<dbReference type="PRINTS" id="PR01181">
    <property type="entry name" value="DAPDCRBXLASE"/>
</dbReference>
<gene>
    <name evidence="12" type="primary">lysA</name>
    <name evidence="17" type="ORF">AWJ07_20390</name>
</gene>
<feature type="active site" description="Proton donor" evidence="13">
    <location>
        <position position="342"/>
    </location>
</feature>
<evidence type="ECO:0000256" key="11">
    <source>
        <dbReference type="ARBA" id="ARBA00074972"/>
    </source>
</evidence>
<dbReference type="Pfam" id="PF00278">
    <property type="entry name" value="Orn_DAP_Arg_deC"/>
    <property type="match status" value="1"/>
</dbReference>
<evidence type="ECO:0000259" key="15">
    <source>
        <dbReference type="Pfam" id="PF00278"/>
    </source>
</evidence>
<dbReference type="GO" id="GO:0009089">
    <property type="term" value="P:lysine biosynthetic process via diaminopimelate"/>
    <property type="evidence" value="ECO:0007669"/>
    <property type="project" value="UniProtKB-UniRule"/>
</dbReference>
<dbReference type="InterPro" id="IPR009006">
    <property type="entry name" value="Ala_racemase/Decarboxylase_C"/>
</dbReference>
<dbReference type="RefSeq" id="WP_011635933.1">
    <property type="nucleotide sequence ID" value="NZ_JBBMQR010000034.1"/>
</dbReference>
<dbReference type="EMBL" id="LRDC01000042">
    <property type="protein sequence ID" value="KVX00501.1"/>
    <property type="molecule type" value="Genomic_DNA"/>
</dbReference>
<dbReference type="GO" id="GO:0008836">
    <property type="term" value="F:diaminopimelate decarboxylase activity"/>
    <property type="evidence" value="ECO:0007669"/>
    <property type="project" value="UniProtKB-UniRule"/>
</dbReference>
<evidence type="ECO:0000256" key="7">
    <source>
        <dbReference type="ARBA" id="ARBA00050464"/>
    </source>
</evidence>
<dbReference type="InterPro" id="IPR000183">
    <property type="entry name" value="Orn/DAP/Arg_de-COase"/>
</dbReference>
<dbReference type="PANTHER" id="PTHR43727:SF2">
    <property type="entry name" value="GROUP IV DECARBOXYLASE"/>
    <property type="match status" value="1"/>
</dbReference>
<dbReference type="NCBIfam" id="TIGR01048">
    <property type="entry name" value="lysA"/>
    <property type="match status" value="1"/>
</dbReference>
<dbReference type="InterPro" id="IPR022653">
    <property type="entry name" value="De-COase2_pyr-phos_BS"/>
</dbReference>
<dbReference type="AlphaFoldDB" id="A0A106BXM3"/>
<dbReference type="SUPFAM" id="SSF50621">
    <property type="entry name" value="Alanine racemase C-terminal domain-like"/>
    <property type="match status" value="1"/>
</dbReference>
<evidence type="ECO:0000256" key="4">
    <source>
        <dbReference type="ARBA" id="ARBA00022898"/>
    </source>
</evidence>
<dbReference type="EC" id="4.1.1.20" evidence="10 12"/>
<evidence type="ECO:0000256" key="10">
    <source>
        <dbReference type="ARBA" id="ARBA00066427"/>
    </source>
</evidence>
<dbReference type="OMA" id="AYCRSMA"/>
<dbReference type="PROSITE" id="PS00878">
    <property type="entry name" value="ODR_DC_2_1"/>
    <property type="match status" value="1"/>
</dbReference>
<reference evidence="17 18" key="1">
    <citation type="submission" date="2016-01" db="EMBL/GenBank/DDBJ databases">
        <title>Draft genome of the antarctic isolate Shewanella frigidimarina Ag06-30.</title>
        <authorList>
            <person name="Parmeciano Di Noto G."/>
            <person name="Vazquez S."/>
            <person name="Mac Cormack W."/>
            <person name="Iriarte A."/>
            <person name="Quiroga C."/>
        </authorList>
    </citation>
    <scope>NUCLEOTIDE SEQUENCE [LARGE SCALE GENOMIC DNA]</scope>
    <source>
        <strain evidence="17 18">Ag06-30</strain>
    </source>
</reference>
<feature type="binding site" evidence="12">
    <location>
        <position position="312"/>
    </location>
    <ligand>
        <name>substrate</name>
    </ligand>
</feature>
<feature type="domain" description="Orn/DAP/Arg decarboxylase 2 C-terminal" evidence="15">
    <location>
        <begin position="33"/>
        <end position="368"/>
    </location>
</feature>
<dbReference type="Gene3D" id="3.20.20.10">
    <property type="entry name" value="Alanine racemase"/>
    <property type="match status" value="1"/>
</dbReference>
<comment type="cofactor">
    <cofactor evidence="1 12 13 14">
        <name>pyridoxal 5'-phosphate</name>
        <dbReference type="ChEBI" id="CHEBI:597326"/>
    </cofactor>
</comment>
<feature type="modified residue" description="N6-(pyridoxal phosphate)lysine" evidence="12 13">
    <location>
        <position position="60"/>
    </location>
</feature>
<dbReference type="PROSITE" id="PS00879">
    <property type="entry name" value="ODR_DC_2_2"/>
    <property type="match status" value="1"/>
</dbReference>
<comment type="caution">
    <text evidence="17">The sequence shown here is derived from an EMBL/GenBank/DDBJ whole genome shotgun (WGS) entry which is preliminary data.</text>
</comment>
<keyword evidence="5 12" id="KW-0457">Lysine biosynthesis</keyword>
<dbReference type="Proteomes" id="UP000055702">
    <property type="component" value="Unassembled WGS sequence"/>
</dbReference>
<feature type="domain" description="Orn/DAP/Arg decarboxylase 2 N-terminal" evidence="16">
    <location>
        <begin position="35"/>
        <end position="280"/>
    </location>
</feature>
<feature type="binding site" evidence="12">
    <location>
        <position position="239"/>
    </location>
    <ligand>
        <name>pyridoxal 5'-phosphate</name>
        <dbReference type="ChEBI" id="CHEBI:597326"/>
    </ligand>
</feature>
<dbReference type="UniPathway" id="UPA00034">
    <property type="reaction ID" value="UER00027"/>
</dbReference>
<accession>A0A106BXM3</accession>
<keyword evidence="2 12" id="KW-0028">Amino-acid biosynthesis</keyword>
<dbReference type="HAMAP" id="MF_02120">
    <property type="entry name" value="LysA"/>
    <property type="match status" value="1"/>
</dbReference>
<keyword evidence="6 12" id="KW-0456">Lyase</keyword>
<comment type="pathway">
    <text evidence="8 12 14">Amino-acid biosynthesis; L-lysine biosynthesis via DAP pathway; L-lysine from DL-2,6-diaminopimelate: step 1/1.</text>
</comment>
<evidence type="ECO:0000256" key="3">
    <source>
        <dbReference type="ARBA" id="ARBA00022793"/>
    </source>
</evidence>
<dbReference type="InterPro" id="IPR022643">
    <property type="entry name" value="De-COase2_C"/>
</dbReference>
<dbReference type="FunFam" id="2.40.37.10:FF:000003">
    <property type="entry name" value="Diaminopimelate decarboxylase"/>
    <property type="match status" value="1"/>
</dbReference>
<comment type="function">
    <text evidence="12">Specifically catalyzes the decarboxylation of meso-diaminopimelate (meso-DAP) to L-lysine.</text>
</comment>
<dbReference type="GO" id="GO:0030170">
    <property type="term" value="F:pyridoxal phosphate binding"/>
    <property type="evidence" value="ECO:0007669"/>
    <property type="project" value="UniProtKB-UniRule"/>
</dbReference>
<evidence type="ECO:0000256" key="8">
    <source>
        <dbReference type="ARBA" id="ARBA00060643"/>
    </source>
</evidence>
<dbReference type="PRINTS" id="PR01179">
    <property type="entry name" value="ODADCRBXLASE"/>
</dbReference>
<feature type="binding site" evidence="12">
    <location>
        <position position="276"/>
    </location>
    <ligand>
        <name>substrate</name>
    </ligand>
</feature>
<comment type="similarity">
    <text evidence="9 12">Belongs to the Orn/Lys/Arg decarboxylase class-II family. LysA subfamily.</text>
</comment>
<feature type="binding site" evidence="12">
    <location>
        <position position="370"/>
    </location>
    <ligand>
        <name>substrate</name>
    </ligand>
</feature>
<evidence type="ECO:0000256" key="5">
    <source>
        <dbReference type="ARBA" id="ARBA00023154"/>
    </source>
</evidence>
<evidence type="ECO:0000256" key="13">
    <source>
        <dbReference type="PIRSR" id="PIRSR600183-50"/>
    </source>
</evidence>
<dbReference type="PANTHER" id="PTHR43727">
    <property type="entry name" value="DIAMINOPIMELATE DECARBOXYLASE"/>
    <property type="match status" value="1"/>
</dbReference>
<evidence type="ECO:0000259" key="16">
    <source>
        <dbReference type="Pfam" id="PF02784"/>
    </source>
</evidence>
<evidence type="ECO:0000256" key="9">
    <source>
        <dbReference type="ARBA" id="ARBA00060983"/>
    </source>
</evidence>
<dbReference type="Pfam" id="PF02784">
    <property type="entry name" value="Orn_Arg_deC_N"/>
    <property type="match status" value="1"/>
</dbReference>
<evidence type="ECO:0000256" key="14">
    <source>
        <dbReference type="RuleBase" id="RU003738"/>
    </source>
</evidence>
<sequence length="414" mass="45218">MDYFSYQNNSLFAEDCDVAKLAKTHGTPLYIYSRATLERHWHAFNNAVADHPHLICYAVKANSNLAVLNVLARLGSGFDIVSGGELSRVLQAGGDPKKVVFSGVGKTVAEMEQALNIGIYCFNVESSAELEQLNEVASRLGKVAPVSLRINPDVDAGTHPYISTGLKENKFGIAMEEAEVVFARAAELAHLHVKGVDCHIGSQLTEIKPFLDAMDRMLALIDRLGEQGIQIEHFDVGGGLGVTYNSETPPHPDAYAAALLERLNGRKLKLIFEPGRAIAANAGIFVTQVLYLKENSDKRFAIVDGAMNDLIRPSLYSAWQNIIPVQQNDAPTFAYDIVGPVCETGDFLGKDRQLAVKSGDLLAIRSSGAYGFAMASNYNSRPRVAEIMVDGGNDFVVRQRETLEQLWQGEHLLP</sequence>
<keyword evidence="3 12" id="KW-0210">Decarboxylase</keyword>
<feature type="binding site" evidence="12">
    <location>
        <position position="316"/>
    </location>
    <ligand>
        <name>substrate</name>
    </ligand>
</feature>
<organism evidence="17">
    <name type="scientific">Shewanella frigidimarina</name>
    <dbReference type="NCBI Taxonomy" id="56812"/>
    <lineage>
        <taxon>Bacteria</taxon>
        <taxon>Pseudomonadati</taxon>
        <taxon>Pseudomonadota</taxon>
        <taxon>Gammaproteobacteria</taxon>
        <taxon>Alteromonadales</taxon>
        <taxon>Shewanellaceae</taxon>
        <taxon>Shewanella</taxon>
    </lineage>
</organism>
<dbReference type="InterPro" id="IPR029066">
    <property type="entry name" value="PLP-binding_barrel"/>
</dbReference>
<evidence type="ECO:0000256" key="6">
    <source>
        <dbReference type="ARBA" id="ARBA00023239"/>
    </source>
</evidence>
<protein>
    <recommendedName>
        <fullName evidence="11 12">Diaminopimelate decarboxylase</fullName>
        <shortName evidence="12">DAP decarboxylase</shortName>
        <shortName evidence="12">DAPDC</shortName>
        <ecNumber evidence="10 12">4.1.1.20</ecNumber>
    </recommendedName>
</protein>
<feature type="binding site" evidence="12">
    <location>
        <position position="343"/>
    </location>
    <ligand>
        <name>substrate</name>
    </ligand>
</feature>
<dbReference type="InterPro" id="IPR022657">
    <property type="entry name" value="De-COase2_CS"/>
</dbReference>
<feature type="binding site" evidence="12">
    <location>
        <begin position="273"/>
        <end position="276"/>
    </location>
    <ligand>
        <name>pyridoxal 5'-phosphate</name>
        <dbReference type="ChEBI" id="CHEBI:597326"/>
    </ligand>
</feature>